<evidence type="ECO:0000256" key="1">
    <source>
        <dbReference type="SAM" id="Phobius"/>
    </source>
</evidence>
<organism evidence="2 3">
    <name type="scientific">Pelomonas nitida</name>
    <dbReference type="NCBI Taxonomy" id="3299027"/>
    <lineage>
        <taxon>Bacteria</taxon>
        <taxon>Pseudomonadati</taxon>
        <taxon>Pseudomonadota</taxon>
        <taxon>Betaproteobacteria</taxon>
        <taxon>Burkholderiales</taxon>
        <taxon>Sphaerotilaceae</taxon>
        <taxon>Roseateles</taxon>
    </lineage>
</organism>
<evidence type="ECO:0000313" key="3">
    <source>
        <dbReference type="Proteomes" id="UP001606305"/>
    </source>
</evidence>
<dbReference type="Proteomes" id="UP001606305">
    <property type="component" value="Unassembled WGS sequence"/>
</dbReference>
<dbReference type="RefSeq" id="WP_394490356.1">
    <property type="nucleotide sequence ID" value="NZ_JBIGIA010000016.1"/>
</dbReference>
<feature type="transmembrane region" description="Helical" evidence="1">
    <location>
        <begin position="12"/>
        <end position="32"/>
    </location>
</feature>
<keyword evidence="3" id="KW-1185">Reference proteome</keyword>
<protein>
    <submittedName>
        <fullName evidence="2">Uncharacterized protein</fullName>
    </submittedName>
</protein>
<keyword evidence="1" id="KW-0812">Transmembrane</keyword>
<feature type="transmembrane region" description="Helical" evidence="1">
    <location>
        <begin position="174"/>
        <end position="196"/>
    </location>
</feature>
<reference evidence="2 3" key="1">
    <citation type="submission" date="2024-09" db="EMBL/GenBank/DDBJ databases">
        <title>Novel species of the genus Pelomonas and Roseateles isolated from streams.</title>
        <authorList>
            <person name="Lu H."/>
        </authorList>
    </citation>
    <scope>NUCLEOTIDE SEQUENCE [LARGE SCALE GENOMIC DNA]</scope>
    <source>
        <strain evidence="2 3">BYS96W</strain>
    </source>
</reference>
<sequence>MSAELPVQSIAAIATVVAALIAGAIAFVNLTLTKEQKTSEFRQAWIDALREDLAQFLAAARAFTRAIEALHTLGPDYDTKYPLNISASKISELRYQAAETFSRIQLRLNPDEPEHVELLRLLRRAIDEQNAALAAKATDIGPTMRAIEAATSYAQPVLKREWTRVKRGELPFRVARNWVAPIIVMLSVAFVLFLLAGKFKI</sequence>
<dbReference type="EMBL" id="JBIGIA010000016">
    <property type="protein sequence ID" value="MFG6458909.1"/>
    <property type="molecule type" value="Genomic_DNA"/>
</dbReference>
<name>A0ABW7GAC4_9BURK</name>
<evidence type="ECO:0000313" key="2">
    <source>
        <dbReference type="EMBL" id="MFG6458909.1"/>
    </source>
</evidence>
<proteinExistence type="predicted"/>
<gene>
    <name evidence="2" type="ORF">ACG00X_18895</name>
</gene>
<accession>A0ABW7GAC4</accession>
<keyword evidence="1" id="KW-1133">Transmembrane helix</keyword>
<keyword evidence="1" id="KW-0472">Membrane</keyword>
<comment type="caution">
    <text evidence="2">The sequence shown here is derived from an EMBL/GenBank/DDBJ whole genome shotgun (WGS) entry which is preliminary data.</text>
</comment>